<gene>
    <name evidence="3" type="ORF">ERS852461_04651</name>
</gene>
<feature type="chain" id="PRO_5008034931" evidence="1">
    <location>
        <begin position="30"/>
        <end position="789"/>
    </location>
</feature>
<dbReference type="SUPFAM" id="SSF50156">
    <property type="entry name" value="PDZ domain-like"/>
    <property type="match status" value="1"/>
</dbReference>
<proteinExistence type="predicted"/>
<keyword evidence="1" id="KW-0732">Signal</keyword>
<dbReference type="Pfam" id="PF13229">
    <property type="entry name" value="Beta_helix"/>
    <property type="match status" value="1"/>
</dbReference>
<dbReference type="InterPro" id="IPR039448">
    <property type="entry name" value="Beta_helix"/>
</dbReference>
<dbReference type="SMART" id="SM00710">
    <property type="entry name" value="PbH1"/>
    <property type="match status" value="4"/>
</dbReference>
<organism evidence="3 4">
    <name type="scientific">Bacteroides faecis</name>
    <dbReference type="NCBI Taxonomy" id="674529"/>
    <lineage>
        <taxon>Bacteria</taxon>
        <taxon>Pseudomonadati</taxon>
        <taxon>Bacteroidota</taxon>
        <taxon>Bacteroidia</taxon>
        <taxon>Bacteroidales</taxon>
        <taxon>Bacteroidaceae</taxon>
        <taxon>Bacteroides</taxon>
    </lineage>
</organism>
<dbReference type="Proteomes" id="UP000095606">
    <property type="component" value="Unassembled WGS sequence"/>
</dbReference>
<dbReference type="Gene3D" id="2.30.42.10">
    <property type="match status" value="1"/>
</dbReference>
<evidence type="ECO:0000259" key="2">
    <source>
        <dbReference type="Pfam" id="PF13229"/>
    </source>
</evidence>
<dbReference type="PANTHER" id="PTHR36453:SF1">
    <property type="entry name" value="RIGHT HANDED BETA HELIX DOMAIN-CONTAINING PROTEIN"/>
    <property type="match status" value="1"/>
</dbReference>
<evidence type="ECO:0000313" key="4">
    <source>
        <dbReference type="Proteomes" id="UP000095606"/>
    </source>
</evidence>
<dbReference type="SUPFAM" id="SSF51126">
    <property type="entry name" value="Pectin lyase-like"/>
    <property type="match status" value="1"/>
</dbReference>
<feature type="domain" description="Right handed beta helix" evidence="2">
    <location>
        <begin position="317"/>
        <end position="457"/>
    </location>
</feature>
<evidence type="ECO:0000256" key="1">
    <source>
        <dbReference type="SAM" id="SignalP"/>
    </source>
</evidence>
<dbReference type="InterPro" id="IPR012334">
    <property type="entry name" value="Pectin_lyas_fold"/>
</dbReference>
<dbReference type="AlphaFoldDB" id="A0A174UMQ5"/>
<sequence length="789" mass="89930">MFYILNQLFRLMKTKLLAFLPFMATFAMGQQTYFVSHGGNDSADGSLNSPLLHIHEALERGKASAEREIHIYIREGKYYLDTPLVVDAGEWKNKRLTLSAYNNEPVVLSGARKLSLKWVKQKNGIWKSKTEADKGDQLFVGGEKRILARYPNFEEGTIFNGTAADALAPARVKRWKSPGGGFIHALHARDWGDMHYVITGKDDKSVLFEGGYQNNRPSNMHDKYRFVENIYEELDAPGEWFLDGKAGYLYYYPYPDENIDNEIFEIAEIPSLIEIKGIENDRASDVTVRGICFSQTSRTFMADYEPLLRSDWAIYRGAAVFIENAERCRIEDCEFTGLGGNAIFLSRHIDGCVVKGNYIHQIGASAICIVGDTSAVRSGVFKYEQSVPYELMDKIPGPKNELYPRRCIVEDNLIHDIGLVEKQVAGIQIQVAREINVRHNTIYRVPRAAINIGDGSFGGHVIEYNDAFATVLETSDHGAFNSWGRDRFWHPSYEKMSLMVAEHPELVLLDALFTTYIRYNRFRCDHGWDIDLDDGSSNYHIYGNVCLRGGIKLREGFNRIVENNILINNTLHPHLWFQNCGDIIRRNVFTQAYLPIELKSWGKMVDYNFFSSKNALKQVQKDDTDAHSTSGILHFVDYQHYNLTLPDTSQAFEIGFENIPQNGFGVYSPRLKRKAEKPELSELLVSDSSNTNQTYLWEKAEVRLVSGLGDRSAYGLPDEKGCIVLKMDNAVNMQDAGLKENDVIYSIYGEDIDSVETLMRLTNKYKWKKTLLLECFRNQQKLKISLVLD</sequence>
<accession>A0A174UMQ5</accession>
<feature type="signal peptide" evidence="1">
    <location>
        <begin position="1"/>
        <end position="29"/>
    </location>
</feature>
<protein>
    <submittedName>
        <fullName evidence="3">Peptidase Do</fullName>
    </submittedName>
</protein>
<name>A0A174UMQ5_9BACE</name>
<dbReference type="Gene3D" id="2.160.20.10">
    <property type="entry name" value="Single-stranded right-handed beta-helix, Pectin lyase-like"/>
    <property type="match status" value="3"/>
</dbReference>
<reference evidence="3 4" key="1">
    <citation type="submission" date="2015-09" db="EMBL/GenBank/DDBJ databases">
        <authorList>
            <consortium name="Pathogen Informatics"/>
        </authorList>
    </citation>
    <scope>NUCLEOTIDE SEQUENCE [LARGE SCALE GENOMIC DNA]</scope>
    <source>
        <strain evidence="3 4">2789STDY5834846</strain>
    </source>
</reference>
<dbReference type="InterPro" id="IPR006626">
    <property type="entry name" value="PbH1"/>
</dbReference>
<dbReference type="PANTHER" id="PTHR36453">
    <property type="entry name" value="SECRETED PROTEIN-RELATED"/>
    <property type="match status" value="1"/>
</dbReference>
<dbReference type="InterPro" id="IPR011050">
    <property type="entry name" value="Pectin_lyase_fold/virulence"/>
</dbReference>
<dbReference type="InterPro" id="IPR036034">
    <property type="entry name" value="PDZ_sf"/>
</dbReference>
<evidence type="ECO:0000313" key="3">
    <source>
        <dbReference type="EMBL" id="CUQ23492.1"/>
    </source>
</evidence>
<dbReference type="EMBL" id="CZAE01000032">
    <property type="protein sequence ID" value="CUQ23492.1"/>
    <property type="molecule type" value="Genomic_DNA"/>
</dbReference>